<protein>
    <recommendedName>
        <fullName evidence="3">Carboxy-S-adenosyl-L-methionine synthase</fullName>
        <shortName evidence="3">Cx-SAM synthase</shortName>
        <ecNumber evidence="3">2.1.3.-</ecNumber>
    </recommendedName>
</protein>
<feature type="domain" description="Methyltransferase" evidence="5">
    <location>
        <begin position="51"/>
        <end position="145"/>
    </location>
</feature>
<dbReference type="AlphaFoldDB" id="A0A918WM74"/>
<dbReference type="PIRSF" id="PIRSF006325">
    <property type="entry name" value="MeTrfase_bac"/>
    <property type="match status" value="1"/>
</dbReference>
<evidence type="ECO:0000256" key="3">
    <source>
        <dbReference type="HAMAP-Rule" id="MF_01589"/>
    </source>
</evidence>
<dbReference type="GO" id="GO:0016743">
    <property type="term" value="F:carboxyl- or carbamoyltransferase activity"/>
    <property type="evidence" value="ECO:0007669"/>
    <property type="project" value="UniProtKB-UniRule"/>
</dbReference>
<comment type="catalytic activity">
    <reaction evidence="3">
        <text>prephenate + S-adenosyl-L-methionine = carboxy-S-adenosyl-L-methionine + 3-phenylpyruvate + H2O</text>
        <dbReference type="Rhea" id="RHEA:51692"/>
        <dbReference type="ChEBI" id="CHEBI:15377"/>
        <dbReference type="ChEBI" id="CHEBI:18005"/>
        <dbReference type="ChEBI" id="CHEBI:29934"/>
        <dbReference type="ChEBI" id="CHEBI:59789"/>
        <dbReference type="ChEBI" id="CHEBI:134278"/>
    </reaction>
</comment>
<reference evidence="6" key="1">
    <citation type="journal article" date="2014" name="Int. J. Syst. Evol. Microbiol.">
        <title>Complete genome sequence of Corynebacterium casei LMG S-19264T (=DSM 44701T), isolated from a smear-ripened cheese.</title>
        <authorList>
            <consortium name="US DOE Joint Genome Institute (JGI-PGF)"/>
            <person name="Walter F."/>
            <person name="Albersmeier A."/>
            <person name="Kalinowski J."/>
            <person name="Ruckert C."/>
        </authorList>
    </citation>
    <scope>NUCLEOTIDE SEQUENCE</scope>
    <source>
        <strain evidence="6">KCTC 12988</strain>
    </source>
</reference>
<comment type="similarity">
    <text evidence="3">Belongs to the class I-like SAM-binding methyltransferase superfamily. Cx-SAM synthase family.</text>
</comment>
<evidence type="ECO:0000256" key="2">
    <source>
        <dbReference type="ARBA" id="ARBA00022691"/>
    </source>
</evidence>
<feature type="binding site" evidence="3 4">
    <location>
        <begin position="80"/>
        <end position="81"/>
    </location>
    <ligand>
        <name>S-adenosyl-L-methionine</name>
        <dbReference type="ChEBI" id="CHEBI:59789"/>
    </ligand>
</feature>
<sequence length="229" mass="25574">MEDGVRKPFEFSQKVVGVFEDMIRRSVPGYGLTLTAIEAVAGRDVPAGTRIYDLGSSLGAGVEAAWQGARDKNVEIHGIDNSAPMVARASELLDLPGVSFHEGDAVTWPMENAGLIILNFTLQFVPLAERFALLERCHRALVPGGVLFLSEKFISPDPADEDWLREIHWQFKRQQGYSELEIARKRDSLEKVLIPETPADHQSRLEQVNFTQVTQLLQCLNFASWVAKK</sequence>
<dbReference type="EC" id="2.1.3.-" evidence="3"/>
<evidence type="ECO:0000256" key="1">
    <source>
        <dbReference type="ARBA" id="ARBA00022679"/>
    </source>
</evidence>
<dbReference type="GO" id="GO:1904047">
    <property type="term" value="F:S-adenosyl-L-methionine binding"/>
    <property type="evidence" value="ECO:0007669"/>
    <property type="project" value="UniProtKB-UniRule"/>
</dbReference>
<comment type="function">
    <text evidence="3">Catalyzes the conversion of S-adenosyl-L-methionine (SAM) to carboxy-S-adenosyl-L-methionine (Cx-SAM).</text>
</comment>
<comment type="caution">
    <text evidence="3">Lacks conserved residue(s) required for the propagation of feature annotation.</text>
</comment>
<dbReference type="InterPro" id="IPR041698">
    <property type="entry name" value="Methyltransf_25"/>
</dbReference>
<comment type="caution">
    <text evidence="6">The sequence shown here is derived from an EMBL/GenBank/DDBJ whole genome shotgun (WGS) entry which is preliminary data.</text>
</comment>
<proteinExistence type="inferred from homology"/>
<dbReference type="NCBIfam" id="TIGR00740">
    <property type="entry name" value="carboxy-S-adenosyl-L-methionine synthase CmoA"/>
    <property type="match status" value="1"/>
</dbReference>
<evidence type="ECO:0000313" key="7">
    <source>
        <dbReference type="Proteomes" id="UP000644507"/>
    </source>
</evidence>
<keyword evidence="2 3" id="KW-0949">S-adenosyl-L-methionine</keyword>
<accession>A0A918WM74</accession>
<dbReference type="Pfam" id="PF13649">
    <property type="entry name" value="Methyltransf_25"/>
    <property type="match status" value="1"/>
</dbReference>
<feature type="binding site" evidence="3 4">
    <location>
        <begin position="55"/>
        <end position="57"/>
    </location>
    <ligand>
        <name>S-adenosyl-L-methionine</name>
        <dbReference type="ChEBI" id="CHEBI:59789"/>
    </ligand>
</feature>
<gene>
    <name evidence="3 6" type="primary">cmoA</name>
    <name evidence="6" type="ORF">GCM10007100_33240</name>
</gene>
<dbReference type="Gene3D" id="3.40.50.150">
    <property type="entry name" value="Vaccinia Virus protein VP39"/>
    <property type="match status" value="1"/>
</dbReference>
<name>A0A918WM74_9BACT</name>
<organism evidence="6 7">
    <name type="scientific">Roseibacillus persicicus</name>
    <dbReference type="NCBI Taxonomy" id="454148"/>
    <lineage>
        <taxon>Bacteria</taxon>
        <taxon>Pseudomonadati</taxon>
        <taxon>Verrucomicrobiota</taxon>
        <taxon>Verrucomicrobiia</taxon>
        <taxon>Verrucomicrobiales</taxon>
        <taxon>Verrucomicrobiaceae</taxon>
        <taxon>Roseibacillus</taxon>
    </lineage>
</organism>
<evidence type="ECO:0000256" key="4">
    <source>
        <dbReference type="PIRSR" id="PIRSR006325-1"/>
    </source>
</evidence>
<dbReference type="InterPro" id="IPR005271">
    <property type="entry name" value="CmoA"/>
</dbReference>
<evidence type="ECO:0000259" key="5">
    <source>
        <dbReference type="Pfam" id="PF13649"/>
    </source>
</evidence>
<dbReference type="InterPro" id="IPR029063">
    <property type="entry name" value="SAM-dependent_MTases_sf"/>
</dbReference>
<dbReference type="CDD" id="cd02440">
    <property type="entry name" value="AdoMet_MTases"/>
    <property type="match status" value="1"/>
</dbReference>
<feature type="binding site" evidence="3">
    <location>
        <position position="186"/>
    </location>
    <ligand>
        <name>S-adenosyl-L-methionine</name>
        <dbReference type="ChEBI" id="CHEBI:59789"/>
    </ligand>
</feature>
<dbReference type="PANTHER" id="PTHR43861">
    <property type="entry name" value="TRANS-ACONITATE 2-METHYLTRANSFERASE-RELATED"/>
    <property type="match status" value="1"/>
</dbReference>
<dbReference type="Proteomes" id="UP000644507">
    <property type="component" value="Unassembled WGS sequence"/>
</dbReference>
<dbReference type="SUPFAM" id="SSF53335">
    <property type="entry name" value="S-adenosyl-L-methionine-dependent methyltransferases"/>
    <property type="match status" value="1"/>
</dbReference>
<reference evidence="6" key="2">
    <citation type="submission" date="2020-09" db="EMBL/GenBank/DDBJ databases">
        <authorList>
            <person name="Sun Q."/>
            <person name="Kim S."/>
        </authorList>
    </citation>
    <scope>NUCLEOTIDE SEQUENCE</scope>
    <source>
        <strain evidence="6">KCTC 12988</strain>
    </source>
</reference>
<feature type="binding site" evidence="3 4">
    <location>
        <position position="119"/>
    </location>
    <ligand>
        <name>S-adenosyl-L-methionine</name>
        <dbReference type="ChEBI" id="CHEBI:59789"/>
    </ligand>
</feature>
<keyword evidence="1 3" id="KW-0808">Transferase</keyword>
<evidence type="ECO:0000313" key="6">
    <source>
        <dbReference type="EMBL" id="GHC63130.1"/>
    </source>
</evidence>
<keyword evidence="7" id="KW-1185">Reference proteome</keyword>
<dbReference type="PANTHER" id="PTHR43861:SF2">
    <property type="entry name" value="CARBOXY-S-ADENOSYL-L-METHIONINE SYNTHASE"/>
    <property type="match status" value="1"/>
</dbReference>
<feature type="binding site" evidence="3 4">
    <location>
        <position position="30"/>
    </location>
    <ligand>
        <name>S-adenosyl-L-methionine</name>
        <dbReference type="ChEBI" id="CHEBI:59789"/>
    </ligand>
</feature>
<dbReference type="EMBL" id="BMXI01000016">
    <property type="protein sequence ID" value="GHC63130.1"/>
    <property type="molecule type" value="Genomic_DNA"/>
</dbReference>
<dbReference type="HAMAP" id="MF_01589">
    <property type="entry name" value="Cx_SAM_synthase"/>
    <property type="match status" value="1"/>
</dbReference>
<dbReference type="GO" id="GO:0002098">
    <property type="term" value="P:tRNA wobble uridine modification"/>
    <property type="evidence" value="ECO:0007669"/>
    <property type="project" value="InterPro"/>
</dbReference>